<dbReference type="InterPro" id="IPR030191">
    <property type="entry name" value="CodB"/>
</dbReference>
<feature type="transmembrane region" description="Helical" evidence="6">
    <location>
        <begin position="29"/>
        <end position="49"/>
    </location>
</feature>
<dbReference type="STRING" id="263852.SAMN02745116_02106"/>
<proteinExistence type="inferred from homology"/>
<evidence type="ECO:0000256" key="6">
    <source>
        <dbReference type="SAM" id="Phobius"/>
    </source>
</evidence>
<evidence type="ECO:0000256" key="2">
    <source>
        <dbReference type="ARBA" id="ARBA00008974"/>
    </source>
</evidence>
<feature type="transmembrane region" description="Helical" evidence="6">
    <location>
        <begin position="178"/>
        <end position="198"/>
    </location>
</feature>
<comment type="similarity">
    <text evidence="2">Belongs to the purine-cytosine permease (2.A.39) family.</text>
</comment>
<sequence length="895" mass="102113">MSEKESDLESEIQREAFLGTLPVATEKKIYGFLDAFLVLSGYCIATWSYTQGVYLTTLVGFQQLLIGTFFGAIFMLLIYQLPVILSTRYGIDSWIWLRATLGKNGVIALSVLLILINFPWYAVCAELFSSSMQNLLKLCGMNVLNGRVSHVFLAILCVLLGVSLAWRGIGVITRTTKILVPILLLLGIFVIFITFTRVPFHVIWDYLPHHQANEKPNIAYYIMSIEANFAFVITLFGGMSGIPRLAKTERAGYFAGVFGQGISGSLFVVVGAVMSIAMQHLTGKVTDDPTLMLATLGFPAMAIFSLFLVAFANIGTQALGLYLYGVVLKSSFGKKKYKNLIILLAIYVTLLVIWGGVTEYFGAFLTISACIYAPLAALLFADFFFVRKGKIDLRSAFFLKGHSHYQYTKGFNLLGIFCVFAGMLMSLAIYNPVTEEIHNLFLFHLTPTGFSFIGTLFLYCLLSKLPVVRRYLLKDRKDVTFHAVPFDREKTPPRQIFFILPIIWLVSFFMTRSGKLGKIQKRNMAGIQPPYFVIATHHSFMDFYITPLALFPHRANYISELEGFEAFGEWKYRQIGCLGTRKFVNDLSLIRNMKKVVERGDILVLYPEARYANVGTNSEIPISVAKMAKMLNVPLVALNMKGNYLQSPIWNLHKRKGVQLQAELKCLYNKEELAKSEITEIHQTIQEFLTYDEYAYQFEKKMKISYKKRAEGLETVLYQCLTCEVEFQMISSDEKLICKNCGEVFFMDDYGKLQTKNQEMTAIHIPDWYEHERKMVEKEIKEQRYFFKCLVKIEALPNGENFIPMGVGTLFHDKRGFVLQFHEENYEGKKEMLFQAHTTPSLHTEYDYRGKGQAIVLSTLDNSYFLFPVESEEGNFNVTKLLFATEFLYKIQKRL</sequence>
<dbReference type="Gene3D" id="1.10.4160.10">
    <property type="entry name" value="Hydantoin permease"/>
    <property type="match status" value="1"/>
</dbReference>
<name>A0A1T4QAK8_9ENTE</name>
<evidence type="ECO:0000256" key="5">
    <source>
        <dbReference type="ARBA" id="ARBA00023136"/>
    </source>
</evidence>
<dbReference type="RefSeq" id="WP_159443296.1">
    <property type="nucleotide sequence ID" value="NZ_FUXI01000027.1"/>
</dbReference>
<evidence type="ECO:0000313" key="8">
    <source>
        <dbReference type="Proteomes" id="UP000190328"/>
    </source>
</evidence>
<feature type="transmembrane region" description="Helical" evidence="6">
    <location>
        <begin position="148"/>
        <end position="166"/>
    </location>
</feature>
<feature type="transmembrane region" description="Helical" evidence="6">
    <location>
        <begin position="61"/>
        <end position="85"/>
    </location>
</feature>
<feature type="transmembrane region" description="Helical" evidence="6">
    <location>
        <begin position="339"/>
        <end position="357"/>
    </location>
</feature>
<evidence type="ECO:0000313" key="7">
    <source>
        <dbReference type="EMBL" id="SKA00258.1"/>
    </source>
</evidence>
<gene>
    <name evidence="7" type="ORF">SAMN02745116_02106</name>
</gene>
<feature type="transmembrane region" description="Helical" evidence="6">
    <location>
        <begin position="106"/>
        <end position="128"/>
    </location>
</feature>
<dbReference type="SUPFAM" id="SSF69593">
    <property type="entry name" value="Glycerol-3-phosphate (1)-acyltransferase"/>
    <property type="match status" value="1"/>
</dbReference>
<keyword evidence="3 6" id="KW-0812">Transmembrane</keyword>
<feature type="transmembrane region" description="Helical" evidence="6">
    <location>
        <begin position="496"/>
        <end position="514"/>
    </location>
</feature>
<dbReference type="PANTHER" id="PTHR30569:SF0">
    <property type="entry name" value="CYTOSINE PERMEASE"/>
    <property type="match status" value="1"/>
</dbReference>
<dbReference type="PANTHER" id="PTHR30569">
    <property type="entry name" value="CYTOSINE TRANSPORTER CODB"/>
    <property type="match status" value="1"/>
</dbReference>
<dbReference type="GO" id="GO:0005886">
    <property type="term" value="C:plasma membrane"/>
    <property type="evidence" value="ECO:0007669"/>
    <property type="project" value="TreeGrafter"/>
</dbReference>
<organism evidence="7 8">
    <name type="scientific">Pilibacter termitis</name>
    <dbReference type="NCBI Taxonomy" id="263852"/>
    <lineage>
        <taxon>Bacteria</taxon>
        <taxon>Bacillati</taxon>
        <taxon>Bacillota</taxon>
        <taxon>Bacilli</taxon>
        <taxon>Lactobacillales</taxon>
        <taxon>Enterococcaceae</taxon>
        <taxon>Pilibacter</taxon>
    </lineage>
</organism>
<keyword evidence="4 6" id="KW-1133">Transmembrane helix</keyword>
<dbReference type="InterPro" id="IPR001248">
    <property type="entry name" value="Pur-cyt_permease"/>
</dbReference>
<keyword evidence="8" id="KW-1185">Reference proteome</keyword>
<evidence type="ECO:0000256" key="4">
    <source>
        <dbReference type="ARBA" id="ARBA00022989"/>
    </source>
</evidence>
<feature type="transmembrane region" description="Helical" evidence="6">
    <location>
        <begin position="441"/>
        <end position="462"/>
    </location>
</feature>
<dbReference type="Proteomes" id="UP000190328">
    <property type="component" value="Unassembled WGS sequence"/>
</dbReference>
<dbReference type="Pfam" id="PF02133">
    <property type="entry name" value="Transp_cyt_pur"/>
    <property type="match status" value="1"/>
</dbReference>
<dbReference type="AlphaFoldDB" id="A0A1T4QAK8"/>
<feature type="transmembrane region" description="Helical" evidence="6">
    <location>
        <begin position="407"/>
        <end position="429"/>
    </location>
</feature>
<comment type="subcellular location">
    <subcellularLocation>
        <location evidence="1">Membrane</location>
        <topology evidence="1">Multi-pass membrane protein</topology>
    </subcellularLocation>
</comment>
<evidence type="ECO:0000256" key="1">
    <source>
        <dbReference type="ARBA" id="ARBA00004141"/>
    </source>
</evidence>
<accession>A0A1T4QAK8</accession>
<dbReference type="OrthoDB" id="9787279at2"/>
<feature type="transmembrane region" description="Helical" evidence="6">
    <location>
        <begin position="363"/>
        <end position="386"/>
    </location>
</feature>
<dbReference type="GO" id="GO:0015209">
    <property type="term" value="F:cytosine transmembrane transporter activity"/>
    <property type="evidence" value="ECO:0007669"/>
    <property type="project" value="InterPro"/>
</dbReference>
<reference evidence="7 8" key="1">
    <citation type="submission" date="2017-02" db="EMBL/GenBank/DDBJ databases">
        <authorList>
            <person name="Peterson S.W."/>
        </authorList>
    </citation>
    <scope>NUCLEOTIDE SEQUENCE [LARGE SCALE GENOMIC DNA]</scope>
    <source>
        <strain evidence="7 8">ATCC BAA-1030</strain>
    </source>
</reference>
<feature type="transmembrane region" description="Helical" evidence="6">
    <location>
        <begin position="218"/>
        <end position="239"/>
    </location>
</feature>
<feature type="transmembrane region" description="Helical" evidence="6">
    <location>
        <begin position="251"/>
        <end position="278"/>
    </location>
</feature>
<protein>
    <submittedName>
        <fullName evidence="7">Purine-cytosine permease</fullName>
    </submittedName>
</protein>
<feature type="transmembrane region" description="Helical" evidence="6">
    <location>
        <begin position="298"/>
        <end position="327"/>
    </location>
</feature>
<evidence type="ECO:0000256" key="3">
    <source>
        <dbReference type="ARBA" id="ARBA00022692"/>
    </source>
</evidence>
<dbReference type="EMBL" id="FUXI01000027">
    <property type="protein sequence ID" value="SKA00258.1"/>
    <property type="molecule type" value="Genomic_DNA"/>
</dbReference>
<keyword evidence="5 6" id="KW-0472">Membrane</keyword>